<dbReference type="AlphaFoldDB" id="A0A5P9WAK8"/>
<keyword evidence="1" id="KW-0614">Plasmid</keyword>
<sequence length="54" mass="5494">MSAELAALRQTYNNIAVGALRPGGAPFSFRAGVTSAKAQPGLLPSPLAARSNPE</sequence>
<evidence type="ECO:0000313" key="1">
    <source>
        <dbReference type="EMBL" id="QFX78504.1"/>
    </source>
</evidence>
<name>A0A5P9WAK8_PSEAI</name>
<proteinExistence type="predicted"/>
<organism evidence="1">
    <name type="scientific">Pseudomonas aeruginosa</name>
    <dbReference type="NCBI Taxonomy" id="287"/>
    <lineage>
        <taxon>Bacteria</taxon>
        <taxon>Pseudomonadati</taxon>
        <taxon>Pseudomonadota</taxon>
        <taxon>Gammaproteobacteria</taxon>
        <taxon>Pseudomonadales</taxon>
        <taxon>Pseudomonadaceae</taxon>
        <taxon>Pseudomonas</taxon>
    </lineage>
</organism>
<geneLocation type="plasmid" evidence="1">
    <name>pNK546-KPC</name>
</geneLocation>
<dbReference type="EMBL" id="MN433457">
    <property type="protein sequence ID" value="QFX78504.1"/>
    <property type="molecule type" value="Genomic_DNA"/>
</dbReference>
<protein>
    <submittedName>
        <fullName evidence="1">Uncharacterized protein</fullName>
    </submittedName>
</protein>
<accession>A0A5P9WAK8</accession>
<gene>
    <name evidence="1" type="ORF">pNK546KPC_0294</name>
</gene>
<reference evidence="1" key="1">
    <citation type="submission" date="2019-09" db="EMBL/GenBank/DDBJ databases">
        <authorList>
            <person name="Li Z."/>
        </authorList>
    </citation>
    <scope>NUCLEOTIDE SEQUENCE</scope>
    <source>
        <strain evidence="1">PAB546</strain>
        <plasmid evidence="1">pNK546-KPC</plasmid>
    </source>
</reference>